<dbReference type="EMBL" id="CAEZXK010000012">
    <property type="protein sequence ID" value="CAB4685727.1"/>
    <property type="molecule type" value="Genomic_DNA"/>
</dbReference>
<comment type="similarity">
    <text evidence="2">Belongs to the RecX family.</text>
</comment>
<dbReference type="PANTHER" id="PTHR33602">
    <property type="entry name" value="REGULATORY PROTEIN RECX FAMILY PROTEIN"/>
    <property type="match status" value="1"/>
</dbReference>
<dbReference type="InterPro" id="IPR003783">
    <property type="entry name" value="Regulatory_RecX"/>
</dbReference>
<dbReference type="Pfam" id="PF21981">
    <property type="entry name" value="RecX_HTH3"/>
    <property type="match status" value="1"/>
</dbReference>
<gene>
    <name evidence="9" type="ORF">UFOPK2370_00612</name>
</gene>
<dbReference type="Pfam" id="PF02631">
    <property type="entry name" value="RecX_HTH2"/>
    <property type="match status" value="1"/>
</dbReference>
<dbReference type="AlphaFoldDB" id="A0A6J6NHA1"/>
<evidence type="ECO:0000259" key="7">
    <source>
        <dbReference type="Pfam" id="PF21981"/>
    </source>
</evidence>
<evidence type="ECO:0000313" key="9">
    <source>
        <dbReference type="EMBL" id="CAB4685727.1"/>
    </source>
</evidence>
<comment type="subcellular location">
    <subcellularLocation>
        <location evidence="1">Cytoplasm</location>
    </subcellularLocation>
</comment>
<dbReference type="InterPro" id="IPR053924">
    <property type="entry name" value="RecX_HTH_2nd"/>
</dbReference>
<evidence type="ECO:0000256" key="5">
    <source>
        <dbReference type="SAM" id="MobiDB-lite"/>
    </source>
</evidence>
<keyword evidence="4" id="KW-0963">Cytoplasm</keyword>
<protein>
    <recommendedName>
        <fullName evidence="3">Regulatory protein RecX</fullName>
    </recommendedName>
</protein>
<evidence type="ECO:0000259" key="8">
    <source>
        <dbReference type="Pfam" id="PF21982"/>
    </source>
</evidence>
<evidence type="ECO:0000256" key="3">
    <source>
        <dbReference type="ARBA" id="ARBA00018111"/>
    </source>
</evidence>
<dbReference type="InterPro" id="IPR036388">
    <property type="entry name" value="WH-like_DNA-bd_sf"/>
</dbReference>
<evidence type="ECO:0000256" key="1">
    <source>
        <dbReference type="ARBA" id="ARBA00004496"/>
    </source>
</evidence>
<evidence type="ECO:0000256" key="4">
    <source>
        <dbReference type="ARBA" id="ARBA00022490"/>
    </source>
</evidence>
<dbReference type="InterPro" id="IPR053925">
    <property type="entry name" value="RecX_HTH_3rd"/>
</dbReference>
<dbReference type="InterPro" id="IPR053926">
    <property type="entry name" value="RecX_HTH_1st"/>
</dbReference>
<sequence length="189" mass="21145">MISNRRGAPAGFKKRQASNSETGEAPRKLSPERQEQRARNVLLYQLARGAKSAHTLRQILEKREIDREIAESVIERFIEVGLIDDVSYAETVVNSRQKFKGLAKSAIKRELSQKGVEAAIVEQVTDAITVEDEFAMALELANKRIVRMANLEYAVRQRRLNSYLARKGYSSSIVIAAVKQAEQGLNTAS</sequence>
<feature type="domain" description="RecX second three-helical" evidence="6">
    <location>
        <begin position="84"/>
        <end position="124"/>
    </location>
</feature>
<dbReference type="GO" id="GO:0005737">
    <property type="term" value="C:cytoplasm"/>
    <property type="evidence" value="ECO:0007669"/>
    <property type="project" value="UniProtKB-SubCell"/>
</dbReference>
<evidence type="ECO:0000259" key="6">
    <source>
        <dbReference type="Pfam" id="PF02631"/>
    </source>
</evidence>
<feature type="domain" description="RecX first three-helical" evidence="8">
    <location>
        <begin position="38"/>
        <end position="76"/>
    </location>
</feature>
<name>A0A6J6NHA1_9ZZZZ</name>
<dbReference type="HAMAP" id="MF_01114">
    <property type="entry name" value="RecX"/>
    <property type="match status" value="1"/>
</dbReference>
<dbReference type="Pfam" id="PF21982">
    <property type="entry name" value="RecX_HTH1"/>
    <property type="match status" value="1"/>
</dbReference>
<feature type="region of interest" description="Disordered" evidence="5">
    <location>
        <begin position="1"/>
        <end position="35"/>
    </location>
</feature>
<proteinExistence type="inferred from homology"/>
<accession>A0A6J6NHA1</accession>
<dbReference type="GO" id="GO:0006282">
    <property type="term" value="P:regulation of DNA repair"/>
    <property type="evidence" value="ECO:0007669"/>
    <property type="project" value="InterPro"/>
</dbReference>
<dbReference type="Gene3D" id="1.10.10.10">
    <property type="entry name" value="Winged helix-like DNA-binding domain superfamily/Winged helix DNA-binding domain"/>
    <property type="match status" value="3"/>
</dbReference>
<feature type="compositionally biased region" description="Basic and acidic residues" evidence="5">
    <location>
        <begin position="24"/>
        <end position="35"/>
    </location>
</feature>
<evidence type="ECO:0000256" key="2">
    <source>
        <dbReference type="ARBA" id="ARBA00009695"/>
    </source>
</evidence>
<dbReference type="PANTHER" id="PTHR33602:SF1">
    <property type="entry name" value="REGULATORY PROTEIN RECX FAMILY PROTEIN"/>
    <property type="match status" value="1"/>
</dbReference>
<reference evidence="9" key="1">
    <citation type="submission" date="2020-05" db="EMBL/GenBank/DDBJ databases">
        <authorList>
            <person name="Chiriac C."/>
            <person name="Salcher M."/>
            <person name="Ghai R."/>
            <person name="Kavagutti S V."/>
        </authorList>
    </citation>
    <scope>NUCLEOTIDE SEQUENCE</scope>
</reference>
<organism evidence="9">
    <name type="scientific">freshwater metagenome</name>
    <dbReference type="NCBI Taxonomy" id="449393"/>
    <lineage>
        <taxon>unclassified sequences</taxon>
        <taxon>metagenomes</taxon>
        <taxon>ecological metagenomes</taxon>
    </lineage>
</organism>
<feature type="domain" description="RecX third three-helical" evidence="7">
    <location>
        <begin position="131"/>
        <end position="177"/>
    </location>
</feature>